<dbReference type="InParanoid" id="A0A136JF64"/>
<evidence type="ECO:0000256" key="2">
    <source>
        <dbReference type="SAM" id="SignalP"/>
    </source>
</evidence>
<organism evidence="3 4">
    <name type="scientific">Microdochium bolleyi</name>
    <dbReference type="NCBI Taxonomy" id="196109"/>
    <lineage>
        <taxon>Eukaryota</taxon>
        <taxon>Fungi</taxon>
        <taxon>Dikarya</taxon>
        <taxon>Ascomycota</taxon>
        <taxon>Pezizomycotina</taxon>
        <taxon>Sordariomycetes</taxon>
        <taxon>Xylariomycetidae</taxon>
        <taxon>Xylariales</taxon>
        <taxon>Microdochiaceae</taxon>
        <taxon>Microdochium</taxon>
    </lineage>
</organism>
<keyword evidence="4" id="KW-1185">Reference proteome</keyword>
<evidence type="ECO:0000313" key="3">
    <source>
        <dbReference type="EMBL" id="KXJ95803.1"/>
    </source>
</evidence>
<accession>A0A136JF64</accession>
<feature type="region of interest" description="Disordered" evidence="1">
    <location>
        <begin position="184"/>
        <end position="207"/>
    </location>
</feature>
<protein>
    <submittedName>
        <fullName evidence="3">Uncharacterized protein</fullName>
    </submittedName>
</protein>
<evidence type="ECO:0000256" key="1">
    <source>
        <dbReference type="SAM" id="MobiDB-lite"/>
    </source>
</evidence>
<name>A0A136JF64_9PEZI</name>
<dbReference type="Proteomes" id="UP000070501">
    <property type="component" value="Unassembled WGS sequence"/>
</dbReference>
<dbReference type="EMBL" id="KQ964246">
    <property type="protein sequence ID" value="KXJ95803.1"/>
    <property type="molecule type" value="Genomic_DNA"/>
</dbReference>
<proteinExistence type="predicted"/>
<feature type="signal peptide" evidence="2">
    <location>
        <begin position="1"/>
        <end position="23"/>
    </location>
</feature>
<dbReference type="AlphaFoldDB" id="A0A136JF64"/>
<evidence type="ECO:0000313" key="4">
    <source>
        <dbReference type="Proteomes" id="UP000070501"/>
    </source>
</evidence>
<keyword evidence="2" id="KW-0732">Signal</keyword>
<gene>
    <name evidence="3" type="ORF">Micbo1qcDRAFT_201149</name>
</gene>
<feature type="chain" id="PRO_5007293710" evidence="2">
    <location>
        <begin position="24"/>
        <end position="274"/>
    </location>
</feature>
<sequence>MLSSSARLVAAALVAVAAVSVQATTLNFTIHNGQIFTPGLAVLNAPQPGTPLGGKLLEVALDVSANGKLQLPPYPQDTPSRFNNITIFLQSYVTGRNLTITNGTASAGNSSLGDVMLSEPGSTVKHVKWIWPECLMGDGQPGSSESARGQYNISIRQNFLLNGKPHYTIFNVPISVTNSIQPITDGSPGQFSGEGGQGGRPSCDALNNPLAPPEQADEAFVASTKDVGVLFAPGDATTIQQTFAPPGSGASLSIRAPPQLGVALGMVVLGAVSW</sequence>
<dbReference type="STRING" id="196109.A0A136JF64"/>
<reference evidence="4" key="1">
    <citation type="submission" date="2016-02" db="EMBL/GenBank/DDBJ databases">
        <title>Draft genome sequence of Microdochium bolleyi, a fungal endophyte of beachgrass.</title>
        <authorList>
            <consortium name="DOE Joint Genome Institute"/>
            <person name="David A.S."/>
            <person name="May G."/>
            <person name="Haridas S."/>
            <person name="Lim J."/>
            <person name="Wang M."/>
            <person name="Labutti K."/>
            <person name="Lipzen A."/>
            <person name="Barry K."/>
            <person name="Grigoriev I.V."/>
        </authorList>
    </citation>
    <scope>NUCLEOTIDE SEQUENCE [LARGE SCALE GENOMIC DNA]</scope>
    <source>
        <strain evidence="4">J235TASD1</strain>
    </source>
</reference>
<dbReference type="OrthoDB" id="3267335at2759"/>